<dbReference type="SUPFAM" id="SSF52218">
    <property type="entry name" value="Flavoproteins"/>
    <property type="match status" value="1"/>
</dbReference>
<dbReference type="GO" id="GO:0005829">
    <property type="term" value="C:cytosol"/>
    <property type="evidence" value="ECO:0007669"/>
    <property type="project" value="TreeGrafter"/>
</dbReference>
<dbReference type="GO" id="GO:0010181">
    <property type="term" value="F:FMN binding"/>
    <property type="evidence" value="ECO:0007669"/>
    <property type="project" value="TreeGrafter"/>
</dbReference>
<comment type="caution">
    <text evidence="2">The sequence shown here is derived from an EMBL/GenBank/DDBJ whole genome shotgun (WGS) entry which is preliminary data.</text>
</comment>
<dbReference type="InterPro" id="IPR050712">
    <property type="entry name" value="NAD(P)H-dep_reductase"/>
</dbReference>
<dbReference type="RefSeq" id="WP_108518444.1">
    <property type="nucleotide sequence ID" value="NZ_CP026951.1"/>
</dbReference>
<accession>A0A2U1T1M9</accession>
<dbReference type="PANTHER" id="PTHR30543">
    <property type="entry name" value="CHROMATE REDUCTASE"/>
    <property type="match status" value="1"/>
</dbReference>
<name>A0A2U1T1M9_9MICO</name>
<dbReference type="AlphaFoldDB" id="A0A2U1T1M9"/>
<dbReference type="InterPro" id="IPR005025">
    <property type="entry name" value="FMN_Rdtase-like_dom"/>
</dbReference>
<sequence length="208" mass="22607">MPKLLIVIASTRPGRVGLPIGNWAAEGARAHGGFDVEVADLADLALPFLDEPGHPRMGRYEHDHTKAWSATVDSADAFLFVTPEYNYGPPASLLNAISYLFWEWAYKPVGFVSYGGISAGLRGVQVLKQIVTTVKMMPLSDGPSIPFVGSTIHDGEFAPSPIVAETLPWHLDEILRWTNALEPLRQQVPLLRLEMPPGAPPRPPVPAA</sequence>
<protein>
    <submittedName>
        <fullName evidence="2">NADPH-dependent oxidoreductase</fullName>
    </submittedName>
</protein>
<feature type="domain" description="NADPH-dependent FMN reductase-like" evidence="1">
    <location>
        <begin position="2"/>
        <end position="141"/>
    </location>
</feature>
<dbReference type="Proteomes" id="UP000244978">
    <property type="component" value="Unassembled WGS sequence"/>
</dbReference>
<gene>
    <name evidence="2" type="ORF">DF220_07950</name>
</gene>
<organism evidence="2 3">
    <name type="scientific">Homoserinimonas hongtaonis</name>
    <dbReference type="NCBI Taxonomy" id="2079791"/>
    <lineage>
        <taxon>Bacteria</taxon>
        <taxon>Bacillati</taxon>
        <taxon>Actinomycetota</taxon>
        <taxon>Actinomycetes</taxon>
        <taxon>Micrococcales</taxon>
        <taxon>Microbacteriaceae</taxon>
        <taxon>Homoserinimonas</taxon>
    </lineage>
</organism>
<dbReference type="Gene3D" id="3.40.50.360">
    <property type="match status" value="1"/>
</dbReference>
<dbReference type="EMBL" id="QEEX01000001">
    <property type="protein sequence ID" value="PWB97767.1"/>
    <property type="molecule type" value="Genomic_DNA"/>
</dbReference>
<reference evidence="3" key="1">
    <citation type="submission" date="2018-04" db="EMBL/GenBank/DDBJ databases">
        <authorList>
            <person name="Liu S."/>
            <person name="Wang Z."/>
            <person name="Li J."/>
        </authorList>
    </citation>
    <scope>NUCLEOTIDE SEQUENCE [LARGE SCALE GENOMIC DNA]</scope>
    <source>
        <strain evidence="3">S1194</strain>
    </source>
</reference>
<proteinExistence type="predicted"/>
<evidence type="ECO:0000313" key="2">
    <source>
        <dbReference type="EMBL" id="PWB97767.1"/>
    </source>
</evidence>
<evidence type="ECO:0000313" key="3">
    <source>
        <dbReference type="Proteomes" id="UP000244978"/>
    </source>
</evidence>
<evidence type="ECO:0000259" key="1">
    <source>
        <dbReference type="Pfam" id="PF03358"/>
    </source>
</evidence>
<dbReference type="Pfam" id="PF03358">
    <property type="entry name" value="FMN_red"/>
    <property type="match status" value="1"/>
</dbReference>
<dbReference type="PANTHER" id="PTHR30543:SF21">
    <property type="entry name" value="NAD(P)H-DEPENDENT FMN REDUCTASE LOT6"/>
    <property type="match status" value="1"/>
</dbReference>
<dbReference type="OrthoDB" id="9812295at2"/>
<keyword evidence="3" id="KW-1185">Reference proteome</keyword>
<dbReference type="GO" id="GO:0016491">
    <property type="term" value="F:oxidoreductase activity"/>
    <property type="evidence" value="ECO:0007669"/>
    <property type="project" value="InterPro"/>
</dbReference>
<dbReference type="KEGG" id="salc:C2138_12955"/>
<dbReference type="InterPro" id="IPR029039">
    <property type="entry name" value="Flavoprotein-like_sf"/>
</dbReference>